<evidence type="ECO:0000259" key="5">
    <source>
        <dbReference type="Pfam" id="PF25917"/>
    </source>
</evidence>
<evidence type="ECO:0000259" key="4">
    <source>
        <dbReference type="Pfam" id="PF25876"/>
    </source>
</evidence>
<evidence type="ECO:0000313" key="9">
    <source>
        <dbReference type="Proteomes" id="UP001144297"/>
    </source>
</evidence>
<dbReference type="PANTHER" id="PTHR30158">
    <property type="entry name" value="ACRA/E-RELATED COMPONENT OF DRUG EFFLUX TRANSPORTER"/>
    <property type="match status" value="1"/>
</dbReference>
<dbReference type="Pfam" id="PF25917">
    <property type="entry name" value="BSH_RND"/>
    <property type="match status" value="1"/>
</dbReference>
<dbReference type="PANTHER" id="PTHR30158:SF3">
    <property type="entry name" value="MULTIDRUG EFFLUX PUMP SUBUNIT ACRA-RELATED"/>
    <property type="match status" value="1"/>
</dbReference>
<keyword evidence="9" id="KW-1185">Reference proteome</keyword>
<evidence type="ECO:0000259" key="7">
    <source>
        <dbReference type="Pfam" id="PF25967"/>
    </source>
</evidence>
<feature type="domain" description="Multidrug resistance protein MdtA-like beta-barrel" evidence="6">
    <location>
        <begin position="204"/>
        <end position="294"/>
    </location>
</feature>
<comment type="similarity">
    <text evidence="2">Belongs to the membrane fusion protein (MFP) (TC 8.A.1) family.</text>
</comment>
<accession>A0A9W6GFS7</accession>
<dbReference type="InterPro" id="IPR058626">
    <property type="entry name" value="MdtA-like_b-barrel"/>
</dbReference>
<dbReference type="Gene3D" id="2.40.420.20">
    <property type="match status" value="1"/>
</dbReference>
<dbReference type="GO" id="GO:0046677">
    <property type="term" value="P:response to antibiotic"/>
    <property type="evidence" value="ECO:0007669"/>
    <property type="project" value="TreeGrafter"/>
</dbReference>
<dbReference type="InterPro" id="IPR058627">
    <property type="entry name" value="MdtA-like_C"/>
</dbReference>
<dbReference type="SUPFAM" id="SSF111369">
    <property type="entry name" value="HlyD-like secretion proteins"/>
    <property type="match status" value="1"/>
</dbReference>
<name>A0A9W6GFS7_9BACT</name>
<gene>
    <name evidence="8" type="ORF">TISLANDTSLP1_07390</name>
</gene>
<proteinExistence type="inferred from homology"/>
<keyword evidence="3" id="KW-0175">Coiled coil</keyword>
<dbReference type="Pfam" id="PF25944">
    <property type="entry name" value="Beta-barrel_RND"/>
    <property type="match status" value="1"/>
</dbReference>
<feature type="domain" description="Multidrug resistance protein MdtA-like alpha-helical hairpin" evidence="4">
    <location>
        <begin position="98"/>
        <end position="167"/>
    </location>
</feature>
<dbReference type="FunFam" id="2.40.420.20:FF:000001">
    <property type="entry name" value="Efflux RND transporter periplasmic adaptor subunit"/>
    <property type="match status" value="1"/>
</dbReference>
<dbReference type="Gene3D" id="2.40.50.100">
    <property type="match status" value="1"/>
</dbReference>
<dbReference type="Gene3D" id="2.40.30.170">
    <property type="match status" value="1"/>
</dbReference>
<dbReference type="GO" id="GO:0030313">
    <property type="term" value="C:cell envelope"/>
    <property type="evidence" value="ECO:0007669"/>
    <property type="project" value="UniProtKB-SubCell"/>
</dbReference>
<dbReference type="PROSITE" id="PS51257">
    <property type="entry name" value="PROKAR_LIPOPROTEIN"/>
    <property type="match status" value="1"/>
</dbReference>
<dbReference type="AlphaFoldDB" id="A0A9W6GFS7"/>
<evidence type="ECO:0000256" key="2">
    <source>
        <dbReference type="ARBA" id="ARBA00009477"/>
    </source>
</evidence>
<evidence type="ECO:0000256" key="1">
    <source>
        <dbReference type="ARBA" id="ARBA00004196"/>
    </source>
</evidence>
<dbReference type="Pfam" id="PF25967">
    <property type="entry name" value="RND-MFP_C"/>
    <property type="match status" value="1"/>
</dbReference>
<feature type="coiled-coil region" evidence="3">
    <location>
        <begin position="98"/>
        <end position="163"/>
    </location>
</feature>
<comment type="caution">
    <text evidence="8">The sequence shown here is derived from an EMBL/GenBank/DDBJ whole genome shotgun (WGS) entry which is preliminary data.</text>
</comment>
<dbReference type="InterPro" id="IPR058625">
    <property type="entry name" value="MdtA-like_BSH"/>
</dbReference>
<evidence type="ECO:0000313" key="8">
    <source>
        <dbReference type="EMBL" id="GLI53046.1"/>
    </source>
</evidence>
<dbReference type="NCBIfam" id="TIGR01730">
    <property type="entry name" value="RND_mfp"/>
    <property type="match status" value="1"/>
</dbReference>
<dbReference type="Pfam" id="PF25876">
    <property type="entry name" value="HH_MFP_RND"/>
    <property type="match status" value="1"/>
</dbReference>
<sequence length="381" mass="42820">MRIKIMLVLFPILFALFLLGCEKKKPMPQIPEVSVIKIDPEEILLTTELPGRTSPYKIAEIRPQVSGIILKRYFTEGSNVKAGEVLYQIDPAQYKAAYDNAKAALSRAEANLQSVKARYERYQELIKVNAISKQEFDDVKAQYEQTLSEIEALKAQVRNAQINLGYTKITAPISGRIGKSNVTEGALVTAYQAQELTRIQQLDPIYVDIPQSTKELRELEKRLEQGRLKYAGKEQNKVKLILEDGTAYPLEGTLQFKDVTVDPTTGSVTLRAIFPNPKGVLLPGMFVRAVIREGINKKAILVPQQVVFRDTKGNPFVYIVDKENKVQIRPIQVDRAIGDRWLVSEGLEVGEQVVIEGVQRIMPGATVKPVPYAEQKKEQSR</sequence>
<dbReference type="GO" id="GO:0022857">
    <property type="term" value="F:transmembrane transporter activity"/>
    <property type="evidence" value="ECO:0007669"/>
    <property type="project" value="InterPro"/>
</dbReference>
<reference evidence="8" key="1">
    <citation type="submission" date="2022-12" db="EMBL/GenBank/DDBJ databases">
        <title>Reference genome sequencing for broad-spectrum identification of bacterial and archaeal isolates by mass spectrometry.</title>
        <authorList>
            <person name="Sekiguchi Y."/>
            <person name="Tourlousse D.M."/>
        </authorList>
    </citation>
    <scope>NUCLEOTIDE SEQUENCE</scope>
    <source>
        <strain evidence="8">TSL-P1</strain>
    </source>
</reference>
<feature type="coiled-coil region" evidence="3">
    <location>
        <begin position="209"/>
        <end position="236"/>
    </location>
</feature>
<feature type="domain" description="Multidrug resistance protein MdtA-like C-terminal permuted SH3" evidence="7">
    <location>
        <begin position="299"/>
        <end position="360"/>
    </location>
</feature>
<dbReference type="FunFam" id="1.10.287.470:FF:000002">
    <property type="entry name" value="Efflux RND transporter periplasmic adaptor subunit"/>
    <property type="match status" value="1"/>
</dbReference>
<comment type="subcellular location">
    <subcellularLocation>
        <location evidence="1">Cell envelope</location>
    </subcellularLocation>
</comment>
<dbReference type="InterPro" id="IPR058624">
    <property type="entry name" value="MdtA-like_HH"/>
</dbReference>
<dbReference type="InterPro" id="IPR006143">
    <property type="entry name" value="RND_pump_MFP"/>
</dbReference>
<dbReference type="EMBL" id="BSDX01000001">
    <property type="protein sequence ID" value="GLI53046.1"/>
    <property type="molecule type" value="Genomic_DNA"/>
</dbReference>
<evidence type="ECO:0000256" key="3">
    <source>
        <dbReference type="SAM" id="Coils"/>
    </source>
</evidence>
<dbReference type="Gene3D" id="1.10.287.470">
    <property type="entry name" value="Helix hairpin bin"/>
    <property type="match status" value="1"/>
</dbReference>
<organism evidence="8 9">
    <name type="scientific">Thermodesulfovibrio yellowstonii</name>
    <dbReference type="NCBI Taxonomy" id="28262"/>
    <lineage>
        <taxon>Bacteria</taxon>
        <taxon>Pseudomonadati</taxon>
        <taxon>Nitrospirota</taxon>
        <taxon>Thermodesulfovibrionia</taxon>
        <taxon>Thermodesulfovibrionales</taxon>
        <taxon>Thermodesulfovibrionaceae</taxon>
        <taxon>Thermodesulfovibrio</taxon>
    </lineage>
</organism>
<feature type="domain" description="Multidrug resistance protein MdtA-like barrel-sandwich hybrid" evidence="5">
    <location>
        <begin position="58"/>
        <end position="197"/>
    </location>
</feature>
<dbReference type="GO" id="GO:0005886">
    <property type="term" value="C:plasma membrane"/>
    <property type="evidence" value="ECO:0007669"/>
    <property type="project" value="TreeGrafter"/>
</dbReference>
<evidence type="ECO:0000259" key="6">
    <source>
        <dbReference type="Pfam" id="PF25944"/>
    </source>
</evidence>
<protein>
    <submittedName>
        <fullName evidence="8">MexX family efflux pump subunit</fullName>
    </submittedName>
</protein>
<dbReference type="Proteomes" id="UP001144297">
    <property type="component" value="Unassembled WGS sequence"/>
</dbReference>